<evidence type="ECO:0000256" key="10">
    <source>
        <dbReference type="ARBA" id="ARBA00047056"/>
    </source>
</evidence>
<proteinExistence type="inferred from homology"/>
<evidence type="ECO:0000256" key="6">
    <source>
        <dbReference type="ARBA" id="ARBA00038255"/>
    </source>
</evidence>
<keyword evidence="3" id="KW-0853">WD repeat</keyword>
<keyword evidence="13" id="KW-1185">Reference proteome</keyword>
<name>A0A9D3LZ82_ANGAN</name>
<evidence type="ECO:0000256" key="5">
    <source>
        <dbReference type="ARBA" id="ARBA00022737"/>
    </source>
</evidence>
<gene>
    <name evidence="12" type="ORF">ANANG_G00217400</name>
</gene>
<dbReference type="PANTHER" id="PTHR14344:SF3">
    <property type="entry name" value="WD REPEAT-CONTAINING PROTEIN 6"/>
    <property type="match status" value="1"/>
</dbReference>
<feature type="region of interest" description="Disordered" evidence="11">
    <location>
        <begin position="555"/>
        <end position="631"/>
    </location>
</feature>
<keyword evidence="2" id="KW-0963">Cytoplasm</keyword>
<evidence type="ECO:0000256" key="4">
    <source>
        <dbReference type="ARBA" id="ARBA00022694"/>
    </source>
</evidence>
<evidence type="ECO:0000256" key="7">
    <source>
        <dbReference type="ARBA" id="ARBA00040154"/>
    </source>
</evidence>
<organism evidence="12 13">
    <name type="scientific">Anguilla anguilla</name>
    <name type="common">European freshwater eel</name>
    <name type="synonym">Muraena anguilla</name>
    <dbReference type="NCBI Taxonomy" id="7936"/>
    <lineage>
        <taxon>Eukaryota</taxon>
        <taxon>Metazoa</taxon>
        <taxon>Chordata</taxon>
        <taxon>Craniata</taxon>
        <taxon>Vertebrata</taxon>
        <taxon>Euteleostomi</taxon>
        <taxon>Actinopterygii</taxon>
        <taxon>Neopterygii</taxon>
        <taxon>Teleostei</taxon>
        <taxon>Anguilliformes</taxon>
        <taxon>Anguillidae</taxon>
        <taxon>Anguilla</taxon>
    </lineage>
</organism>
<evidence type="ECO:0000313" key="13">
    <source>
        <dbReference type="Proteomes" id="UP001044222"/>
    </source>
</evidence>
<dbReference type="Proteomes" id="UP001044222">
    <property type="component" value="Chromosome 12"/>
</dbReference>
<sequence length="673" mass="72291">MAVLGFHSVSFVVWDVARRERLLSVPCGGGHRSWSYAPPPAWCSSSRAVAAARDPGGGGGVWGLRPGLHGRGAGCVCRLGRAGPWEVLASGEDTTLSVLAARPVGGELAVLSVVTDHISSVRALAAVPLGAATAAGAAGRTDGGGGRPLSALLISAGGRAQLQCYRLLIGWGPGPGPPTCQVIQVAGHRLDEQWERRRNRHKTVKMDPETRYMSLAVLHDGTAGVLLAVACSDGAVRVFSVSEVDRKFQLLWESFYHQRCVLSLAPCWMEDRLGNRRLFVFSGATDGSVALWDMSTLTAWRASSTAGLMWNGPGSPCFTVTVHQSGVNSLVVWEGHGEEADHEEEEAEPGEKEAAWMTVASGGDDGQLSVVNIRLQFPRPQVEGGAVSVQLQSRSSVPLAHAAPVTALQRLGPGLLVSTSPDQRVCLWQLTSPAPHQQDPAPHQQGPCPLTPQPWALALTSRALPLMNRALPHTVRVPPFATRGRSSRTWQTRRAWRRGLGLGRGAEPGRRFAVRGYSCCESEERRGKGRTSEGMNGGRGRLVMSRDRLPLIGSSGKTAAIKPAQPGLQRHPQAGRRKRAPPALATTGHPDTMAPGGLSLPLRDPKKVPRGQTQAPPPAPPPLPRLPPLRPVTNLSFSRSFTFSFFELPLHQSPRDRADRMRHVSLLLRQIQY</sequence>
<comment type="caution">
    <text evidence="12">The sequence shown here is derived from an EMBL/GenBank/DDBJ whole genome shotgun (WGS) entry which is preliminary data.</text>
</comment>
<dbReference type="GO" id="GO:0005737">
    <property type="term" value="C:cytoplasm"/>
    <property type="evidence" value="ECO:0007669"/>
    <property type="project" value="UniProtKB-SubCell"/>
</dbReference>
<dbReference type="InterPro" id="IPR036322">
    <property type="entry name" value="WD40_repeat_dom_sf"/>
</dbReference>
<comment type="subunit">
    <text evidence="10">Interacts with FTSJ1; the interaction is direct, and required for 2'-O-methylation of position 34 in substrate tRNAs. Interacts with IRS4. Interacts with STK11/LKB1.</text>
</comment>
<dbReference type="PANTHER" id="PTHR14344">
    <property type="entry name" value="WD REPEAT PROTEIN"/>
    <property type="match status" value="1"/>
</dbReference>
<evidence type="ECO:0000256" key="8">
    <source>
        <dbReference type="ARBA" id="ARBA00041816"/>
    </source>
</evidence>
<dbReference type="InterPro" id="IPR015943">
    <property type="entry name" value="WD40/YVTN_repeat-like_dom_sf"/>
</dbReference>
<dbReference type="GO" id="GO:0030488">
    <property type="term" value="P:tRNA methylation"/>
    <property type="evidence" value="ECO:0007669"/>
    <property type="project" value="TreeGrafter"/>
</dbReference>
<feature type="compositionally biased region" description="Pro residues" evidence="11">
    <location>
        <begin position="615"/>
        <end position="630"/>
    </location>
</feature>
<dbReference type="AlphaFoldDB" id="A0A9D3LZ82"/>
<dbReference type="EMBL" id="JAFIRN010000012">
    <property type="protein sequence ID" value="KAG5837850.1"/>
    <property type="molecule type" value="Genomic_DNA"/>
</dbReference>
<keyword evidence="4" id="KW-0819">tRNA processing</keyword>
<reference evidence="12" key="1">
    <citation type="submission" date="2021-01" db="EMBL/GenBank/DDBJ databases">
        <title>A chromosome-scale assembly of European eel, Anguilla anguilla.</title>
        <authorList>
            <person name="Henkel C."/>
            <person name="Jong-Raadsen S.A."/>
            <person name="Dufour S."/>
            <person name="Weltzien F.-A."/>
            <person name="Palstra A.P."/>
            <person name="Pelster B."/>
            <person name="Spaink H.P."/>
            <person name="Van Den Thillart G.E."/>
            <person name="Jansen H."/>
            <person name="Zahm M."/>
            <person name="Klopp C."/>
            <person name="Cedric C."/>
            <person name="Louis A."/>
            <person name="Berthelot C."/>
            <person name="Parey E."/>
            <person name="Roest Crollius H."/>
            <person name="Montfort J."/>
            <person name="Robinson-Rechavi M."/>
            <person name="Bucao C."/>
            <person name="Bouchez O."/>
            <person name="Gislard M."/>
            <person name="Lluch J."/>
            <person name="Milhes M."/>
            <person name="Lampietro C."/>
            <person name="Lopez Roques C."/>
            <person name="Donnadieu C."/>
            <person name="Braasch I."/>
            <person name="Desvignes T."/>
            <person name="Postlethwait J."/>
            <person name="Bobe J."/>
            <person name="Guiguen Y."/>
            <person name="Dirks R."/>
        </authorList>
    </citation>
    <scope>NUCLEOTIDE SEQUENCE</scope>
    <source>
        <strain evidence="12">Tag_6206</strain>
        <tissue evidence="12">Liver</tissue>
    </source>
</reference>
<comment type="subcellular location">
    <subcellularLocation>
        <location evidence="1">Cytoplasm</location>
    </subcellularLocation>
</comment>
<evidence type="ECO:0000256" key="9">
    <source>
        <dbReference type="ARBA" id="ARBA00045751"/>
    </source>
</evidence>
<dbReference type="SUPFAM" id="SSF50978">
    <property type="entry name" value="WD40 repeat-like"/>
    <property type="match status" value="1"/>
</dbReference>
<dbReference type="InterPro" id="IPR001680">
    <property type="entry name" value="WD40_rpt"/>
</dbReference>
<comment type="function">
    <text evidence="9">Together with methyltransferase FTSJ1, methylates the 2'-O-ribose of nucleotides at position 34 of the tRNA anticodon loop of substrate tRNAs. Required for the correct positioning of the substrate tRNA for methylation. Required to suppress amino acid starvation-induced autophagy. Enhances the STK11/LKB1-induced cell growth suppression activity.</text>
</comment>
<comment type="similarity">
    <text evidence="6">Belongs to the WD repeat WDR6 family.</text>
</comment>
<keyword evidence="5" id="KW-0677">Repeat</keyword>
<evidence type="ECO:0000256" key="1">
    <source>
        <dbReference type="ARBA" id="ARBA00004496"/>
    </source>
</evidence>
<evidence type="ECO:0000256" key="2">
    <source>
        <dbReference type="ARBA" id="ARBA00022490"/>
    </source>
</evidence>
<dbReference type="SMART" id="SM00320">
    <property type="entry name" value="WD40"/>
    <property type="match status" value="5"/>
</dbReference>
<dbReference type="InterPro" id="IPR051973">
    <property type="entry name" value="tRNA_Anticodon_Mtase-Reg"/>
</dbReference>
<evidence type="ECO:0000313" key="12">
    <source>
        <dbReference type="EMBL" id="KAG5837850.1"/>
    </source>
</evidence>
<protein>
    <recommendedName>
        <fullName evidence="7">tRNA (34-2'-O)-methyltransferase regulator WDR6</fullName>
    </recommendedName>
    <alternativeName>
        <fullName evidence="8">WD repeat-containing protein 6</fullName>
    </alternativeName>
</protein>
<evidence type="ECO:0000256" key="11">
    <source>
        <dbReference type="SAM" id="MobiDB-lite"/>
    </source>
</evidence>
<accession>A0A9D3LZ82</accession>
<evidence type="ECO:0000256" key="3">
    <source>
        <dbReference type="ARBA" id="ARBA00022574"/>
    </source>
</evidence>
<dbReference type="Gene3D" id="2.130.10.10">
    <property type="entry name" value="YVTN repeat-like/Quinoprotein amine dehydrogenase"/>
    <property type="match status" value="1"/>
</dbReference>